<dbReference type="InterPro" id="IPR012910">
    <property type="entry name" value="Plug_dom"/>
</dbReference>
<name>A0A2V1IVU0_9BACT</name>
<dbReference type="InterPro" id="IPR011662">
    <property type="entry name" value="Secretin/TonB_short_N"/>
</dbReference>
<evidence type="ECO:0000256" key="8">
    <source>
        <dbReference type="SAM" id="SignalP"/>
    </source>
</evidence>
<organism evidence="10 11">
    <name type="scientific">Paramuribaculum intestinale</name>
    <dbReference type="NCBI Taxonomy" id="2094151"/>
    <lineage>
        <taxon>Bacteria</taxon>
        <taxon>Pseudomonadati</taxon>
        <taxon>Bacteroidota</taxon>
        <taxon>Bacteroidia</taxon>
        <taxon>Bacteroidales</taxon>
        <taxon>Muribaculaceae</taxon>
        <taxon>Paramuribaculum</taxon>
    </lineage>
</organism>
<dbReference type="SUPFAM" id="SSF56935">
    <property type="entry name" value="Porins"/>
    <property type="match status" value="1"/>
</dbReference>
<dbReference type="NCBIfam" id="TIGR04056">
    <property type="entry name" value="OMP_RagA_SusC"/>
    <property type="match status" value="1"/>
</dbReference>
<comment type="subcellular location">
    <subcellularLocation>
        <location evidence="1 7">Cell outer membrane</location>
        <topology evidence="1 7">Multi-pass membrane protein</topology>
    </subcellularLocation>
</comment>
<comment type="similarity">
    <text evidence="7">Belongs to the TonB-dependent receptor family.</text>
</comment>
<reference evidence="11" key="1">
    <citation type="submission" date="2018-02" db="EMBL/GenBank/DDBJ databases">
        <authorList>
            <person name="Clavel T."/>
            <person name="Strowig T."/>
        </authorList>
    </citation>
    <scope>NUCLEOTIDE SEQUENCE [LARGE SCALE GENOMIC DNA]</scope>
    <source>
        <strain evidence="11">DSM 100764</strain>
    </source>
</reference>
<keyword evidence="2 7" id="KW-0813">Transport</keyword>
<evidence type="ECO:0000256" key="3">
    <source>
        <dbReference type="ARBA" id="ARBA00022452"/>
    </source>
</evidence>
<keyword evidence="11" id="KW-1185">Reference proteome</keyword>
<dbReference type="InterPro" id="IPR037066">
    <property type="entry name" value="Plug_dom_sf"/>
</dbReference>
<evidence type="ECO:0000256" key="2">
    <source>
        <dbReference type="ARBA" id="ARBA00022448"/>
    </source>
</evidence>
<keyword evidence="6 7" id="KW-0998">Cell outer membrane</keyword>
<evidence type="ECO:0000256" key="4">
    <source>
        <dbReference type="ARBA" id="ARBA00022692"/>
    </source>
</evidence>
<evidence type="ECO:0000259" key="9">
    <source>
        <dbReference type="SMART" id="SM00965"/>
    </source>
</evidence>
<evidence type="ECO:0000313" key="10">
    <source>
        <dbReference type="EMBL" id="PWB08022.1"/>
    </source>
</evidence>
<dbReference type="Pfam" id="PF07715">
    <property type="entry name" value="Plug"/>
    <property type="match status" value="1"/>
</dbReference>
<evidence type="ECO:0000256" key="6">
    <source>
        <dbReference type="ARBA" id="ARBA00023237"/>
    </source>
</evidence>
<dbReference type="EMBL" id="PUBV01000008">
    <property type="protein sequence ID" value="PWB08022.1"/>
    <property type="molecule type" value="Genomic_DNA"/>
</dbReference>
<evidence type="ECO:0000256" key="1">
    <source>
        <dbReference type="ARBA" id="ARBA00004571"/>
    </source>
</evidence>
<sequence>MKQFMKKMMSLSLLIAASVSSASAQISLHMSDRPVAEVIKQIEKSTSYRFFYNSNLDGMRKNVNVSAENQNIDEIMNQICRQADLSYVIKDGKQIVLTAKEKQSEPIQNKKVIKGTVLDPYGDPVVGATVRVKGTNLAAITDINGNYSIQAPDGSTIEVTCIGYVTGKGKASGDKPLNFNMEEDDNYLNEVVVVGYGSQKKVNLTGSVENISAKAIENRPIRSVTDAIQGQMAGVTVQSGTGQPGQFSSIKIRGNTSVNSGGALVIIDGLPGDINLVNPQDIESVSVLKDAASAAIYGARAAEGVILITTRQGTDSKVKVEYTDNFSFNKPTRIVKSNNSYDHAIMQNLAYTNAGLAPNFSEKALEAILDPSVTALPNGNDWIYTADTDWISMMFDHSFQQTHNLAVSKASESLRYRFSAGWLDQDGMFSEYGPDNYDRYTLRSNVNADLVKNKLNFDSKMTYTGTTSKTAAQFSSWTIPYITMIQAGPNMPVYDPNGNYARYRMQANPIQALKEGGENHTRRQRIEGVFTLSYKPVKGLEVKAVGAGRVINSQSKNWRRQYGKYGPNGLNSMGAGQSGPNRLTQSTDNTRYITVQLTADYNLKIKRHNLHILAGWSAENNSYESLTGERTDIIGNELPALVMGSTDQWSNSASETEWALLSGFGRINYNLDERYLFEANIRMDGSSRFSKKHRWGYFPSFSGAWRISEEAFMKGQHIVTNLKLRASWGQLGNQNGLGLYDHIAKYNISGYYPFANELGQWAKVNSLPSEDRTWETVEMTNIGIDLGFLNNRLTAEAELFWKHTKDMLVSIEIPSMIGITVPTGNYGELKVHGWNIAIGWNDRIGNLNYSARFSLSDQKDKLTNYGKEFNGFSSGVGVYTEGYSLGAIFGYKTDGYFKTQEEVDNYPVFRKGITAPGDVKYIDLDNDGKISAPNDIAYLGSTNPRYVFGLNLSADWNGIDVSALFQGVGKRDYYLSSEVMAPFRDTWGNFSYTLHNDYWTPDNTNAALPRPYAGTSHNYQISDHWLQNAAYIRLKNLQIGYTLPSRIMRKAGIDRLRIYFSGDNLLEYSKLQSDFDPELSNINGYMYPMLRSYSFGINLTF</sequence>
<gene>
    <name evidence="10" type="ORF">C5O25_05350</name>
</gene>
<evidence type="ECO:0000256" key="7">
    <source>
        <dbReference type="PROSITE-ProRule" id="PRU01360"/>
    </source>
</evidence>
<dbReference type="Gene3D" id="2.60.40.1120">
    <property type="entry name" value="Carboxypeptidase-like, regulatory domain"/>
    <property type="match status" value="1"/>
</dbReference>
<dbReference type="Proteomes" id="UP000244925">
    <property type="component" value="Unassembled WGS sequence"/>
</dbReference>
<dbReference type="Pfam" id="PF13715">
    <property type="entry name" value="CarbopepD_reg_2"/>
    <property type="match status" value="1"/>
</dbReference>
<dbReference type="InterPro" id="IPR023996">
    <property type="entry name" value="TonB-dep_OMP_SusC/RagA"/>
</dbReference>
<feature type="domain" description="Secretin/TonB short N-terminal" evidence="9">
    <location>
        <begin position="48"/>
        <end position="100"/>
    </location>
</feature>
<dbReference type="PROSITE" id="PS52016">
    <property type="entry name" value="TONB_DEPENDENT_REC_3"/>
    <property type="match status" value="1"/>
</dbReference>
<dbReference type="GO" id="GO:0009279">
    <property type="term" value="C:cell outer membrane"/>
    <property type="evidence" value="ECO:0007669"/>
    <property type="project" value="UniProtKB-SubCell"/>
</dbReference>
<keyword evidence="8" id="KW-0732">Signal</keyword>
<feature type="chain" id="PRO_5016020180" evidence="8">
    <location>
        <begin position="25"/>
        <end position="1101"/>
    </location>
</feature>
<dbReference type="InterPro" id="IPR036942">
    <property type="entry name" value="Beta-barrel_TonB_sf"/>
</dbReference>
<evidence type="ECO:0000256" key="5">
    <source>
        <dbReference type="ARBA" id="ARBA00023136"/>
    </source>
</evidence>
<evidence type="ECO:0000313" key="11">
    <source>
        <dbReference type="Proteomes" id="UP000244925"/>
    </source>
</evidence>
<dbReference type="Gene3D" id="3.55.50.30">
    <property type="match status" value="1"/>
</dbReference>
<dbReference type="NCBIfam" id="TIGR04057">
    <property type="entry name" value="SusC_RagA_signa"/>
    <property type="match status" value="1"/>
</dbReference>
<keyword evidence="5 7" id="KW-0472">Membrane</keyword>
<dbReference type="SMART" id="SM00965">
    <property type="entry name" value="STN"/>
    <property type="match status" value="1"/>
</dbReference>
<dbReference type="Gene3D" id="2.40.170.20">
    <property type="entry name" value="TonB-dependent receptor, beta-barrel domain"/>
    <property type="match status" value="1"/>
</dbReference>
<dbReference type="AlphaFoldDB" id="A0A2V1IVU0"/>
<comment type="caution">
    <text evidence="10">The sequence shown here is derived from an EMBL/GenBank/DDBJ whole genome shotgun (WGS) entry which is preliminary data.</text>
</comment>
<keyword evidence="3 7" id="KW-1134">Transmembrane beta strand</keyword>
<dbReference type="Pfam" id="PF07660">
    <property type="entry name" value="STN"/>
    <property type="match status" value="1"/>
</dbReference>
<dbReference type="SUPFAM" id="SSF49464">
    <property type="entry name" value="Carboxypeptidase regulatory domain-like"/>
    <property type="match status" value="1"/>
</dbReference>
<dbReference type="InterPro" id="IPR008969">
    <property type="entry name" value="CarboxyPept-like_regulatory"/>
</dbReference>
<dbReference type="Gene3D" id="2.170.130.10">
    <property type="entry name" value="TonB-dependent receptor, plug domain"/>
    <property type="match status" value="1"/>
</dbReference>
<accession>A0A2V1IVU0</accession>
<dbReference type="InterPro" id="IPR023997">
    <property type="entry name" value="TonB-dep_OMP_SusC/RagA_CS"/>
</dbReference>
<proteinExistence type="inferred from homology"/>
<feature type="signal peptide" evidence="8">
    <location>
        <begin position="1"/>
        <end position="24"/>
    </location>
</feature>
<dbReference type="InterPro" id="IPR039426">
    <property type="entry name" value="TonB-dep_rcpt-like"/>
</dbReference>
<protein>
    <submittedName>
        <fullName evidence="10">SusC/RagA family TonB-linked outer membrane protein</fullName>
    </submittedName>
</protein>
<keyword evidence="4 7" id="KW-0812">Transmembrane</keyword>